<evidence type="ECO:0000256" key="1">
    <source>
        <dbReference type="ARBA" id="ARBA00006640"/>
    </source>
</evidence>
<dbReference type="Proteomes" id="UP000799757">
    <property type="component" value="Unassembled WGS sequence"/>
</dbReference>
<dbReference type="GO" id="GO:0003735">
    <property type="term" value="F:structural constituent of ribosome"/>
    <property type="evidence" value="ECO:0007669"/>
    <property type="project" value="InterPro"/>
</dbReference>
<dbReference type="PANTHER" id="PTHR41237">
    <property type="entry name" value="37S RIBOSOMAL PROTEIN MRP21, MITOCHONDRIAL"/>
    <property type="match status" value="1"/>
</dbReference>
<accession>A0A6A6XJM4</accession>
<evidence type="ECO:0000256" key="2">
    <source>
        <dbReference type="ARBA" id="ARBA00022980"/>
    </source>
</evidence>
<proteinExistence type="inferred from homology"/>
<dbReference type="AlphaFoldDB" id="A0A6A6XJM4"/>
<feature type="compositionally biased region" description="Polar residues" evidence="4">
    <location>
        <begin position="41"/>
        <end position="57"/>
    </location>
</feature>
<keyword evidence="3" id="KW-0687">Ribonucleoprotein</keyword>
<dbReference type="PANTHER" id="PTHR41237:SF1">
    <property type="entry name" value="SMALL RIBOSOMAL SUBUNIT PROTEIN BS21M"/>
    <property type="match status" value="1"/>
</dbReference>
<keyword evidence="6" id="KW-1185">Reference proteome</keyword>
<organism evidence="5 6">
    <name type="scientific">Melanomma pulvis-pyrius CBS 109.77</name>
    <dbReference type="NCBI Taxonomy" id="1314802"/>
    <lineage>
        <taxon>Eukaryota</taxon>
        <taxon>Fungi</taxon>
        <taxon>Dikarya</taxon>
        <taxon>Ascomycota</taxon>
        <taxon>Pezizomycotina</taxon>
        <taxon>Dothideomycetes</taxon>
        <taxon>Pleosporomycetidae</taxon>
        <taxon>Pleosporales</taxon>
        <taxon>Melanommataceae</taxon>
        <taxon>Melanomma</taxon>
    </lineage>
</organism>
<evidence type="ECO:0000313" key="5">
    <source>
        <dbReference type="EMBL" id="KAF2796651.1"/>
    </source>
</evidence>
<comment type="similarity">
    <text evidence="1">Belongs to the bacterial ribosomal protein bS21 family.</text>
</comment>
<dbReference type="OrthoDB" id="2501249at2759"/>
<dbReference type="EMBL" id="MU001825">
    <property type="protein sequence ID" value="KAF2796651.1"/>
    <property type="molecule type" value="Genomic_DNA"/>
</dbReference>
<feature type="region of interest" description="Disordered" evidence="4">
    <location>
        <begin position="40"/>
        <end position="74"/>
    </location>
</feature>
<dbReference type="GO" id="GO:0070124">
    <property type="term" value="P:mitochondrial translational initiation"/>
    <property type="evidence" value="ECO:0007669"/>
    <property type="project" value="TreeGrafter"/>
</dbReference>
<evidence type="ECO:0000256" key="4">
    <source>
        <dbReference type="SAM" id="MobiDB-lite"/>
    </source>
</evidence>
<gene>
    <name evidence="5" type="ORF">K505DRAFT_323110</name>
</gene>
<name>A0A6A6XJM4_9PLEO</name>
<evidence type="ECO:0008006" key="7">
    <source>
        <dbReference type="Google" id="ProtNLM"/>
    </source>
</evidence>
<protein>
    <recommendedName>
        <fullName evidence="7">Ribosomal protein S21</fullName>
    </recommendedName>
</protein>
<sequence>MGSRHLSSLLLRPAPLSRVCICTSQPSTIRCLRLPPPSWVLPSTQRHLNTSRPTQPAQIKPKEPPKPLDTPANAEPTLTEEIDNLFGISKAPSSRTPSARRSNSGDDFAAARHLFGSEFSNPNSRANALKPQGLNFDELMMPEDTPEPVQVVEVPEEDIKYPRLNPAYGRTVNLDLEKGRDIVRGINMLGSLMARNKVKKDFNKQRYHERPGLKRKRLHSERWRARFKVGFDGVVGRVSELTRKGW</sequence>
<dbReference type="InterPro" id="IPR001911">
    <property type="entry name" value="Ribosomal_bS21"/>
</dbReference>
<dbReference type="Pfam" id="PF01165">
    <property type="entry name" value="Ribosomal_S21"/>
    <property type="match status" value="1"/>
</dbReference>
<reference evidence="5" key="1">
    <citation type="journal article" date="2020" name="Stud. Mycol.">
        <title>101 Dothideomycetes genomes: a test case for predicting lifestyles and emergence of pathogens.</title>
        <authorList>
            <person name="Haridas S."/>
            <person name="Albert R."/>
            <person name="Binder M."/>
            <person name="Bloem J."/>
            <person name="Labutti K."/>
            <person name="Salamov A."/>
            <person name="Andreopoulos B."/>
            <person name="Baker S."/>
            <person name="Barry K."/>
            <person name="Bills G."/>
            <person name="Bluhm B."/>
            <person name="Cannon C."/>
            <person name="Castanera R."/>
            <person name="Culley D."/>
            <person name="Daum C."/>
            <person name="Ezra D."/>
            <person name="Gonzalez J."/>
            <person name="Henrissat B."/>
            <person name="Kuo A."/>
            <person name="Liang C."/>
            <person name="Lipzen A."/>
            <person name="Lutzoni F."/>
            <person name="Magnuson J."/>
            <person name="Mondo S."/>
            <person name="Nolan M."/>
            <person name="Ohm R."/>
            <person name="Pangilinan J."/>
            <person name="Park H.-J."/>
            <person name="Ramirez L."/>
            <person name="Alfaro M."/>
            <person name="Sun H."/>
            <person name="Tritt A."/>
            <person name="Yoshinaga Y."/>
            <person name="Zwiers L.-H."/>
            <person name="Turgeon B."/>
            <person name="Goodwin S."/>
            <person name="Spatafora J."/>
            <person name="Crous P."/>
            <person name="Grigoriev I."/>
        </authorList>
    </citation>
    <scope>NUCLEOTIDE SEQUENCE</scope>
    <source>
        <strain evidence="5">CBS 109.77</strain>
    </source>
</reference>
<evidence type="ECO:0000256" key="3">
    <source>
        <dbReference type="ARBA" id="ARBA00023274"/>
    </source>
</evidence>
<keyword evidence="2" id="KW-0689">Ribosomal protein</keyword>
<dbReference type="GO" id="GO:0005763">
    <property type="term" value="C:mitochondrial small ribosomal subunit"/>
    <property type="evidence" value="ECO:0007669"/>
    <property type="project" value="TreeGrafter"/>
</dbReference>
<evidence type="ECO:0000313" key="6">
    <source>
        <dbReference type="Proteomes" id="UP000799757"/>
    </source>
</evidence>
<dbReference type="InterPro" id="IPR052837">
    <property type="entry name" value="Mitoribosomal_bS21"/>
</dbReference>